<keyword evidence="4" id="KW-1185">Reference proteome</keyword>
<proteinExistence type="predicted"/>
<name>A0A395JIS5_9GAMM</name>
<reference evidence="3 4" key="1">
    <citation type="submission" date="2018-06" db="EMBL/GenBank/DDBJ databases">
        <title>Genomic Encyclopedia of Type Strains, Phase IV (KMG-IV): sequencing the most valuable type-strain genomes for metagenomic binning, comparative biology and taxonomic classification.</title>
        <authorList>
            <person name="Goeker M."/>
        </authorList>
    </citation>
    <scope>NUCLEOTIDE SEQUENCE [LARGE SCALE GENOMIC DNA]</scope>
    <source>
        <strain evidence="3 4">DSM 24032</strain>
    </source>
</reference>
<evidence type="ECO:0000256" key="2">
    <source>
        <dbReference type="SAM" id="Phobius"/>
    </source>
</evidence>
<feature type="region of interest" description="Disordered" evidence="1">
    <location>
        <begin position="91"/>
        <end position="110"/>
    </location>
</feature>
<dbReference type="RefSeq" id="WP_113955292.1">
    <property type="nucleotide sequence ID" value="NZ_QNRT01000005.1"/>
</dbReference>
<evidence type="ECO:0000313" key="4">
    <source>
        <dbReference type="Proteomes" id="UP000253083"/>
    </source>
</evidence>
<comment type="caution">
    <text evidence="3">The sequence shown here is derived from an EMBL/GenBank/DDBJ whole genome shotgun (WGS) entry which is preliminary data.</text>
</comment>
<dbReference type="EMBL" id="QNRT01000005">
    <property type="protein sequence ID" value="RBP48688.1"/>
    <property type="molecule type" value="Genomic_DNA"/>
</dbReference>
<dbReference type="AlphaFoldDB" id="A0A395JIS5"/>
<evidence type="ECO:0000256" key="1">
    <source>
        <dbReference type="SAM" id="MobiDB-lite"/>
    </source>
</evidence>
<sequence>MIFKQVFRIAFVTLIWKQYKHIIVSTFLLFAYLFLVSSIHSDFLTHTVLKEDKSGSGLSFVYKWLAFAAGIGAYFFYHSLRSRLTKQTKPPAAVKETSVNAPTVDPDDPFNAIRARKKLRSRADFLDGKD</sequence>
<protein>
    <submittedName>
        <fullName evidence="3">Uncharacterized protein</fullName>
    </submittedName>
</protein>
<gene>
    <name evidence="3" type="ORF">DFR28_10526</name>
</gene>
<keyword evidence="2" id="KW-0472">Membrane</keyword>
<accession>A0A395JIS5</accession>
<dbReference type="Proteomes" id="UP000253083">
    <property type="component" value="Unassembled WGS sequence"/>
</dbReference>
<dbReference type="OrthoDB" id="6388823at2"/>
<feature type="transmembrane region" description="Helical" evidence="2">
    <location>
        <begin position="21"/>
        <end position="40"/>
    </location>
</feature>
<organism evidence="3 4">
    <name type="scientific">Arenicella xantha</name>
    <dbReference type="NCBI Taxonomy" id="644221"/>
    <lineage>
        <taxon>Bacteria</taxon>
        <taxon>Pseudomonadati</taxon>
        <taxon>Pseudomonadota</taxon>
        <taxon>Gammaproteobacteria</taxon>
        <taxon>Arenicellales</taxon>
        <taxon>Arenicellaceae</taxon>
        <taxon>Arenicella</taxon>
    </lineage>
</organism>
<keyword evidence="2" id="KW-0812">Transmembrane</keyword>
<dbReference type="InParanoid" id="A0A395JIS5"/>
<keyword evidence="2" id="KW-1133">Transmembrane helix</keyword>
<feature type="transmembrane region" description="Helical" evidence="2">
    <location>
        <begin position="60"/>
        <end position="77"/>
    </location>
</feature>
<evidence type="ECO:0000313" key="3">
    <source>
        <dbReference type="EMBL" id="RBP48688.1"/>
    </source>
</evidence>